<evidence type="ECO:0000256" key="9">
    <source>
        <dbReference type="ARBA" id="ARBA00048975"/>
    </source>
</evidence>
<dbReference type="RefSeq" id="WP_110300659.1">
    <property type="nucleotide sequence ID" value="NZ_FMYT01000002.1"/>
</dbReference>
<evidence type="ECO:0000313" key="14">
    <source>
        <dbReference type="Proteomes" id="UP000324896"/>
    </source>
</evidence>
<organism evidence="12 14">
    <name type="scientific">Halanaerobium congolense</name>
    <dbReference type="NCBI Taxonomy" id="54121"/>
    <lineage>
        <taxon>Bacteria</taxon>
        <taxon>Bacillati</taxon>
        <taxon>Bacillota</taxon>
        <taxon>Clostridia</taxon>
        <taxon>Halanaerobiales</taxon>
        <taxon>Halanaerobiaceae</taxon>
        <taxon>Halanaerobium</taxon>
    </lineage>
</organism>
<comment type="function">
    <text evidence="1">Condensation of UDP-2,3-diacylglucosamine and 2,3-diacylglucosamine-1-phosphate to form lipid A disaccharide, a precursor of lipid A, a phosphorylated glycolipid that anchors the lipopolysaccharide to the outer membrane of the cell.</text>
</comment>
<dbReference type="EC" id="2.4.1.182" evidence="2 10"/>
<evidence type="ECO:0000256" key="3">
    <source>
        <dbReference type="ARBA" id="ARBA00020902"/>
    </source>
</evidence>
<evidence type="ECO:0000256" key="4">
    <source>
        <dbReference type="ARBA" id="ARBA00022516"/>
    </source>
</evidence>
<evidence type="ECO:0000256" key="7">
    <source>
        <dbReference type="ARBA" id="ARBA00022679"/>
    </source>
</evidence>
<dbReference type="GO" id="GO:0008915">
    <property type="term" value="F:lipid-A-disaccharide synthase activity"/>
    <property type="evidence" value="ECO:0007669"/>
    <property type="project" value="UniProtKB-UniRule"/>
</dbReference>
<dbReference type="Gene3D" id="3.40.50.2000">
    <property type="entry name" value="Glycogen Phosphorylase B"/>
    <property type="match status" value="2"/>
</dbReference>
<keyword evidence="8" id="KW-0443">Lipid metabolism</keyword>
<sequence length="381" mass="42214">MLKIMVSAGEISGDMHAAAVLKKVKGKYPEVEIFGMGSTALKEMGAEILIDPTEISTIGYIEALKNLRQHFKHLSKMKELLRERKPDLVFLVDYSAFNMKLAKACSQAGVKAVNYFPPSAWVYNKKRAAKMASYGTKIAAVFPMERKVYAEAGADVSFVGHPLLDMVSVEAEPEELRKEFKLSDSERLIGLFPGSRRGEIESLLPEMLKAASELKKEKDDLKFLVSAADGIKEEYLQSFVDQSQIKAQIIGESNYKIMKAAEFIITASGTTALESAILNTPQIICYQAAWTSYFLAKYVFKIEFVGLPNIIYGSQIVPELLQNDFEAAKIVEIALEWLNDQNQLNKIKNKLQIVREKLGGGGAVNKTAELLLKEGGLKNSG</sequence>
<evidence type="ECO:0000256" key="8">
    <source>
        <dbReference type="ARBA" id="ARBA00023098"/>
    </source>
</evidence>
<dbReference type="Proteomes" id="UP000324896">
    <property type="component" value="Unassembled WGS sequence"/>
</dbReference>
<accession>A0A1G6J578</accession>
<dbReference type="InterPro" id="IPR003835">
    <property type="entry name" value="Glyco_trans_19"/>
</dbReference>
<evidence type="ECO:0000256" key="6">
    <source>
        <dbReference type="ARBA" id="ARBA00022676"/>
    </source>
</evidence>
<protein>
    <recommendedName>
        <fullName evidence="3 10">Lipid-A-disaccharide synthase</fullName>
        <ecNumber evidence="2 10">2.4.1.182</ecNumber>
    </recommendedName>
</protein>
<keyword evidence="6" id="KW-0328">Glycosyltransferase</keyword>
<evidence type="ECO:0000256" key="1">
    <source>
        <dbReference type="ARBA" id="ARBA00002056"/>
    </source>
</evidence>
<dbReference type="SUPFAM" id="SSF53756">
    <property type="entry name" value="UDP-Glycosyltransferase/glycogen phosphorylase"/>
    <property type="match status" value="1"/>
</dbReference>
<evidence type="ECO:0000313" key="12">
    <source>
        <dbReference type="EMBL" id="SDC13779.1"/>
    </source>
</evidence>
<reference evidence="11 13" key="2">
    <citation type="submission" date="2018-04" db="EMBL/GenBank/DDBJ databases">
        <title>Subsurface microbial communities from deep shales in Ohio and West Virginia, USA.</title>
        <authorList>
            <person name="Wrighton K."/>
        </authorList>
    </citation>
    <scope>NUCLEOTIDE SEQUENCE [LARGE SCALE GENOMIC DNA]</scope>
    <source>
        <strain evidence="11 13">MSL28</strain>
    </source>
</reference>
<proteinExistence type="predicted"/>
<dbReference type="Pfam" id="PF02684">
    <property type="entry name" value="LpxB"/>
    <property type="match status" value="1"/>
</dbReference>
<keyword evidence="4" id="KW-0444">Lipid biosynthesis</keyword>
<keyword evidence="5" id="KW-0441">Lipid A biosynthesis</keyword>
<dbReference type="NCBIfam" id="TIGR00215">
    <property type="entry name" value="lpxB"/>
    <property type="match status" value="1"/>
</dbReference>
<gene>
    <name evidence="11" type="ORF">C8C78_10130</name>
    <name evidence="12" type="ORF">SAMN04488597_102182</name>
</gene>
<reference evidence="12 14" key="1">
    <citation type="submission" date="2016-10" db="EMBL/GenBank/DDBJ databases">
        <authorList>
            <person name="Varghese N."/>
            <person name="Submissions S."/>
        </authorList>
    </citation>
    <scope>NUCLEOTIDE SEQUENCE [LARGE SCALE GENOMIC DNA]</scope>
    <source>
        <strain evidence="12 14">WG10</strain>
    </source>
</reference>
<dbReference type="GO" id="GO:0016020">
    <property type="term" value="C:membrane"/>
    <property type="evidence" value="ECO:0007669"/>
    <property type="project" value="GOC"/>
</dbReference>
<comment type="catalytic activity">
    <reaction evidence="9">
        <text>a lipid X + a UDP-2-N,3-O-bis[(3R)-3-hydroxyacyl]-alpha-D-glucosamine = a lipid A disaccharide + UDP + H(+)</text>
        <dbReference type="Rhea" id="RHEA:67828"/>
        <dbReference type="ChEBI" id="CHEBI:15378"/>
        <dbReference type="ChEBI" id="CHEBI:58223"/>
        <dbReference type="ChEBI" id="CHEBI:137748"/>
        <dbReference type="ChEBI" id="CHEBI:176338"/>
        <dbReference type="ChEBI" id="CHEBI:176343"/>
        <dbReference type="EC" id="2.4.1.182"/>
    </reaction>
</comment>
<dbReference type="PANTHER" id="PTHR30372">
    <property type="entry name" value="LIPID-A-DISACCHARIDE SYNTHASE"/>
    <property type="match status" value="1"/>
</dbReference>
<dbReference type="EMBL" id="FMYT01000002">
    <property type="protein sequence ID" value="SDC13779.1"/>
    <property type="molecule type" value="Genomic_DNA"/>
</dbReference>
<dbReference type="Proteomes" id="UP000247389">
    <property type="component" value="Unassembled WGS sequence"/>
</dbReference>
<evidence type="ECO:0000256" key="10">
    <source>
        <dbReference type="NCBIfam" id="TIGR00215"/>
    </source>
</evidence>
<evidence type="ECO:0000313" key="13">
    <source>
        <dbReference type="Proteomes" id="UP000247389"/>
    </source>
</evidence>
<dbReference type="GO" id="GO:0009245">
    <property type="term" value="P:lipid A biosynthetic process"/>
    <property type="evidence" value="ECO:0007669"/>
    <property type="project" value="UniProtKB-UniRule"/>
</dbReference>
<name>A0A1G6J578_9FIRM</name>
<evidence type="ECO:0000256" key="2">
    <source>
        <dbReference type="ARBA" id="ARBA00012687"/>
    </source>
</evidence>
<evidence type="ECO:0000313" key="11">
    <source>
        <dbReference type="EMBL" id="PXV70038.1"/>
    </source>
</evidence>
<dbReference type="AlphaFoldDB" id="A0A1G6J578"/>
<dbReference type="EMBL" id="QICM01000001">
    <property type="protein sequence ID" value="PXV70038.1"/>
    <property type="molecule type" value="Genomic_DNA"/>
</dbReference>
<dbReference type="PANTHER" id="PTHR30372:SF4">
    <property type="entry name" value="LIPID-A-DISACCHARIDE SYNTHASE, MITOCHONDRIAL-RELATED"/>
    <property type="match status" value="1"/>
</dbReference>
<dbReference type="GO" id="GO:0005543">
    <property type="term" value="F:phospholipid binding"/>
    <property type="evidence" value="ECO:0007669"/>
    <property type="project" value="TreeGrafter"/>
</dbReference>
<keyword evidence="7" id="KW-0808">Transferase</keyword>
<evidence type="ECO:0000256" key="5">
    <source>
        <dbReference type="ARBA" id="ARBA00022556"/>
    </source>
</evidence>